<dbReference type="PROSITE" id="PS01195">
    <property type="entry name" value="PEPT_TRNA_HYDROL_1"/>
    <property type="match status" value="1"/>
</dbReference>
<reference evidence="11 12" key="1">
    <citation type="submission" date="2013-06" db="EMBL/GenBank/DDBJ databases">
        <title>Rumen cellulosomics: divergent fiber-degrading strategies revealed by comparative genome-wide analysis of six Ruminococcal strains.</title>
        <authorList>
            <person name="Dassa B."/>
            <person name="Borovok I."/>
            <person name="Lamed R."/>
            <person name="Flint H."/>
            <person name="Yeoman C.J."/>
            <person name="White B."/>
            <person name="Bayer E.A."/>
        </authorList>
    </citation>
    <scope>NUCLEOTIDE SEQUENCE [LARGE SCALE GENOMIC DNA]</scope>
    <source>
        <strain evidence="11 12">SY3</strain>
    </source>
</reference>
<dbReference type="PROSITE" id="PS01196">
    <property type="entry name" value="PEPT_TRNA_HYDROL_2"/>
    <property type="match status" value="1"/>
</dbReference>
<comment type="function">
    <text evidence="8">Hydrolyzes ribosome-free peptidyl-tRNAs (with 1 or more amino acids incorporated), which drop off the ribosome during protein synthesis, or as a result of ribosome stalling.</text>
</comment>
<dbReference type="SUPFAM" id="SSF53178">
    <property type="entry name" value="Peptidyl-tRNA hydrolase-like"/>
    <property type="match status" value="1"/>
</dbReference>
<keyword evidence="4 8" id="KW-0694">RNA-binding</keyword>
<evidence type="ECO:0000256" key="4">
    <source>
        <dbReference type="ARBA" id="ARBA00022884"/>
    </source>
</evidence>
<dbReference type="PANTHER" id="PTHR17224:SF1">
    <property type="entry name" value="PEPTIDYL-TRNA HYDROLASE"/>
    <property type="match status" value="1"/>
</dbReference>
<dbReference type="EC" id="3.1.1.29" evidence="1 8"/>
<dbReference type="EMBL" id="JEOB01000002">
    <property type="protein sequence ID" value="EXM39316.1"/>
    <property type="molecule type" value="Genomic_DNA"/>
</dbReference>
<dbReference type="HAMAP" id="MF_00083">
    <property type="entry name" value="Pept_tRNA_hydro_bact"/>
    <property type="match status" value="1"/>
</dbReference>
<evidence type="ECO:0000256" key="8">
    <source>
        <dbReference type="HAMAP-Rule" id="MF_00083"/>
    </source>
</evidence>
<keyword evidence="12" id="KW-1185">Reference proteome</keyword>
<evidence type="ECO:0000256" key="3">
    <source>
        <dbReference type="ARBA" id="ARBA00022801"/>
    </source>
</evidence>
<dbReference type="Gene3D" id="3.40.50.1470">
    <property type="entry name" value="Peptidyl-tRNA hydrolase"/>
    <property type="match status" value="1"/>
</dbReference>
<dbReference type="AlphaFoldDB" id="A0A011VVM4"/>
<dbReference type="PATRIC" id="fig|1341156.4.peg.1432"/>
<feature type="binding site" evidence="8">
    <location>
        <position position="87"/>
    </location>
    <ligand>
        <name>tRNA</name>
        <dbReference type="ChEBI" id="CHEBI:17843"/>
    </ligand>
</feature>
<feature type="active site" description="Proton acceptor" evidence="8">
    <location>
        <position position="40"/>
    </location>
</feature>
<feature type="binding site" evidence="8">
    <location>
        <position position="133"/>
    </location>
    <ligand>
        <name>tRNA</name>
        <dbReference type="ChEBI" id="CHEBI:17843"/>
    </ligand>
</feature>
<dbReference type="Proteomes" id="UP000021369">
    <property type="component" value="Unassembled WGS sequence"/>
</dbReference>
<comment type="similarity">
    <text evidence="5 8 10">Belongs to the PTH family.</text>
</comment>
<feature type="site" description="Discriminates between blocked and unblocked aminoacyl-tRNA" evidence="8">
    <location>
        <position position="30"/>
    </location>
</feature>
<evidence type="ECO:0000256" key="10">
    <source>
        <dbReference type="RuleBase" id="RU004320"/>
    </source>
</evidence>
<dbReference type="GO" id="GO:0005737">
    <property type="term" value="C:cytoplasm"/>
    <property type="evidence" value="ECO:0007669"/>
    <property type="project" value="UniProtKB-SubCell"/>
</dbReference>
<feature type="site" description="Stabilizes the basic form of H active site to accept a proton" evidence="8">
    <location>
        <position position="112"/>
    </location>
</feature>
<proteinExistence type="inferred from homology"/>
<sequence length="208" mass="22857">MDIFEKLKQLSAQRGETGTKPEYIIVGLGNPGIQYEGTRHNAGFITIEALEKKLGFSCDRHKFKAKVGNTVIGGKSCLVMKPETFMNLSGDAVSEAMDFYKIPLENVIVIFDDISLDVGQMRIRRKGSAGGHNGIKSIIAQCDGENFPRIKLGVGKKPNPAYDLAKWVLSKFSEEDRKKLDGAAENACNALELMVQGKIDEAMNKFNA</sequence>
<protein>
    <recommendedName>
        <fullName evidence="7 8">Peptidyl-tRNA hydrolase</fullName>
        <shortName evidence="8">Pth</shortName>
        <ecNumber evidence="1 8">3.1.1.29</ecNumber>
    </recommendedName>
</protein>
<dbReference type="Pfam" id="PF01195">
    <property type="entry name" value="Pept_tRNA_hydro"/>
    <property type="match status" value="1"/>
</dbReference>
<comment type="catalytic activity">
    <reaction evidence="6 8 9">
        <text>an N-acyl-L-alpha-aminoacyl-tRNA + H2O = an N-acyl-L-amino acid + a tRNA + H(+)</text>
        <dbReference type="Rhea" id="RHEA:54448"/>
        <dbReference type="Rhea" id="RHEA-COMP:10123"/>
        <dbReference type="Rhea" id="RHEA-COMP:13883"/>
        <dbReference type="ChEBI" id="CHEBI:15377"/>
        <dbReference type="ChEBI" id="CHEBI:15378"/>
        <dbReference type="ChEBI" id="CHEBI:59874"/>
        <dbReference type="ChEBI" id="CHEBI:78442"/>
        <dbReference type="ChEBI" id="CHEBI:138191"/>
        <dbReference type="EC" id="3.1.1.29"/>
    </reaction>
</comment>
<feature type="binding site" evidence="8">
    <location>
        <position position="85"/>
    </location>
    <ligand>
        <name>tRNA</name>
        <dbReference type="ChEBI" id="CHEBI:17843"/>
    </ligand>
</feature>
<dbReference type="GO" id="GO:0006515">
    <property type="term" value="P:protein quality control for misfolded or incompletely synthesized proteins"/>
    <property type="evidence" value="ECO:0007669"/>
    <property type="project" value="UniProtKB-UniRule"/>
</dbReference>
<evidence type="ECO:0000256" key="1">
    <source>
        <dbReference type="ARBA" id="ARBA00013260"/>
    </source>
</evidence>
<keyword evidence="2 8" id="KW-0820">tRNA-binding</keyword>
<feature type="binding site" evidence="8">
    <location>
        <position position="35"/>
    </location>
    <ligand>
        <name>tRNA</name>
        <dbReference type="ChEBI" id="CHEBI:17843"/>
    </ligand>
</feature>
<evidence type="ECO:0000313" key="12">
    <source>
        <dbReference type="Proteomes" id="UP000021369"/>
    </source>
</evidence>
<dbReference type="OrthoDB" id="9800507at2"/>
<dbReference type="FunFam" id="3.40.50.1470:FF:000001">
    <property type="entry name" value="Peptidyl-tRNA hydrolase"/>
    <property type="match status" value="1"/>
</dbReference>
<dbReference type="RefSeq" id="WP_024857950.1">
    <property type="nucleotide sequence ID" value="NZ_JEOB01000002.1"/>
</dbReference>
<keyword evidence="3 8" id="KW-0378">Hydrolase</keyword>
<comment type="function">
    <text evidence="8">Catalyzes the release of premature peptidyl moieties from peptidyl-tRNA molecules trapped in stalled 50S ribosomal subunits, and thus maintains levels of free tRNAs and 50S ribosomes.</text>
</comment>
<accession>A0A011VVM4</accession>
<dbReference type="InterPro" id="IPR001328">
    <property type="entry name" value="Pept_tRNA_hydro"/>
</dbReference>
<dbReference type="CDD" id="cd00462">
    <property type="entry name" value="PTH"/>
    <property type="match status" value="1"/>
</dbReference>
<dbReference type="GO" id="GO:0004045">
    <property type="term" value="F:peptidyl-tRNA hydrolase activity"/>
    <property type="evidence" value="ECO:0007669"/>
    <property type="project" value="UniProtKB-UniRule"/>
</dbReference>
<dbReference type="PANTHER" id="PTHR17224">
    <property type="entry name" value="PEPTIDYL-TRNA HYDROLASE"/>
    <property type="match status" value="1"/>
</dbReference>
<comment type="subcellular location">
    <subcellularLocation>
        <location evidence="8">Cytoplasm</location>
    </subcellularLocation>
</comment>
<dbReference type="InterPro" id="IPR018171">
    <property type="entry name" value="Pept_tRNA_hydro_CS"/>
</dbReference>
<comment type="subunit">
    <text evidence="8">Monomer.</text>
</comment>
<comment type="caution">
    <text evidence="11">The sequence shown here is derived from an EMBL/GenBank/DDBJ whole genome shotgun (WGS) entry which is preliminary data.</text>
</comment>
<evidence type="ECO:0000256" key="9">
    <source>
        <dbReference type="RuleBase" id="RU000673"/>
    </source>
</evidence>
<keyword evidence="8" id="KW-0963">Cytoplasm</keyword>
<evidence type="ECO:0000256" key="6">
    <source>
        <dbReference type="ARBA" id="ARBA00048707"/>
    </source>
</evidence>
<dbReference type="GO" id="GO:0000049">
    <property type="term" value="F:tRNA binding"/>
    <property type="evidence" value="ECO:0007669"/>
    <property type="project" value="UniProtKB-UniRule"/>
</dbReference>
<organism evidence="11 12">
    <name type="scientific">Ruminococcus albus SY3</name>
    <dbReference type="NCBI Taxonomy" id="1341156"/>
    <lineage>
        <taxon>Bacteria</taxon>
        <taxon>Bacillati</taxon>
        <taxon>Bacillota</taxon>
        <taxon>Clostridia</taxon>
        <taxon>Eubacteriales</taxon>
        <taxon>Oscillospiraceae</taxon>
        <taxon>Ruminococcus</taxon>
    </lineage>
</organism>
<gene>
    <name evidence="8" type="primary">pth</name>
    <name evidence="11" type="ORF">RASY3_05065</name>
</gene>
<name>A0A011VVM4_RUMAL</name>
<dbReference type="NCBIfam" id="TIGR00447">
    <property type="entry name" value="pth"/>
    <property type="match status" value="1"/>
</dbReference>
<dbReference type="InterPro" id="IPR036416">
    <property type="entry name" value="Pept_tRNA_hydro_sf"/>
</dbReference>
<evidence type="ECO:0000256" key="2">
    <source>
        <dbReference type="ARBA" id="ARBA00022555"/>
    </source>
</evidence>
<evidence type="ECO:0000256" key="5">
    <source>
        <dbReference type="ARBA" id="ARBA00038063"/>
    </source>
</evidence>
<evidence type="ECO:0000313" key="11">
    <source>
        <dbReference type="EMBL" id="EXM39316.1"/>
    </source>
</evidence>
<dbReference type="GO" id="GO:0072344">
    <property type="term" value="P:rescue of stalled ribosome"/>
    <property type="evidence" value="ECO:0007669"/>
    <property type="project" value="UniProtKB-UniRule"/>
</dbReference>
<evidence type="ECO:0000256" key="7">
    <source>
        <dbReference type="ARBA" id="ARBA00050038"/>
    </source>
</evidence>